<protein>
    <submittedName>
        <fullName evidence="1">Uncharacterized protein</fullName>
    </submittedName>
</protein>
<organism evidence="1 2">
    <name type="scientific">Ameca splendens</name>
    <dbReference type="NCBI Taxonomy" id="208324"/>
    <lineage>
        <taxon>Eukaryota</taxon>
        <taxon>Metazoa</taxon>
        <taxon>Chordata</taxon>
        <taxon>Craniata</taxon>
        <taxon>Vertebrata</taxon>
        <taxon>Euteleostomi</taxon>
        <taxon>Actinopterygii</taxon>
        <taxon>Neopterygii</taxon>
        <taxon>Teleostei</taxon>
        <taxon>Neoteleostei</taxon>
        <taxon>Acanthomorphata</taxon>
        <taxon>Ovalentaria</taxon>
        <taxon>Atherinomorphae</taxon>
        <taxon>Cyprinodontiformes</taxon>
        <taxon>Goodeidae</taxon>
        <taxon>Ameca</taxon>
    </lineage>
</organism>
<accession>A0ABV0XXK9</accession>
<dbReference type="Proteomes" id="UP001469553">
    <property type="component" value="Unassembled WGS sequence"/>
</dbReference>
<evidence type="ECO:0000313" key="1">
    <source>
        <dbReference type="EMBL" id="MEQ2286096.1"/>
    </source>
</evidence>
<name>A0ABV0XXK9_9TELE</name>
<reference evidence="1 2" key="1">
    <citation type="submission" date="2021-06" db="EMBL/GenBank/DDBJ databases">
        <authorList>
            <person name="Palmer J.M."/>
        </authorList>
    </citation>
    <scope>NUCLEOTIDE SEQUENCE [LARGE SCALE GENOMIC DNA]</scope>
    <source>
        <strain evidence="1 2">AS_MEX2019</strain>
        <tissue evidence="1">Muscle</tissue>
    </source>
</reference>
<keyword evidence="2" id="KW-1185">Reference proteome</keyword>
<evidence type="ECO:0000313" key="2">
    <source>
        <dbReference type="Proteomes" id="UP001469553"/>
    </source>
</evidence>
<sequence>MCQEVTALLLFRTSPPLHRLYLKSFLTPCVVVSAGTSRPLRGLSALLDQGRVSSYKNYFAGRDIYAKS</sequence>
<gene>
    <name evidence="1" type="ORF">AMECASPLE_038634</name>
</gene>
<proteinExistence type="predicted"/>
<dbReference type="EMBL" id="JAHRIP010016681">
    <property type="protein sequence ID" value="MEQ2286096.1"/>
    <property type="molecule type" value="Genomic_DNA"/>
</dbReference>
<comment type="caution">
    <text evidence="1">The sequence shown here is derived from an EMBL/GenBank/DDBJ whole genome shotgun (WGS) entry which is preliminary data.</text>
</comment>